<reference evidence="3 4" key="1">
    <citation type="journal article" date="2021" name="Environ. Microbiol.">
        <title>Gene family expansions and transcriptome signatures uncover fungal adaptations to wood decay.</title>
        <authorList>
            <person name="Hage H."/>
            <person name="Miyauchi S."/>
            <person name="Viragh M."/>
            <person name="Drula E."/>
            <person name="Min B."/>
            <person name="Chaduli D."/>
            <person name="Navarro D."/>
            <person name="Favel A."/>
            <person name="Norest M."/>
            <person name="Lesage-Meessen L."/>
            <person name="Balint B."/>
            <person name="Merenyi Z."/>
            <person name="de Eugenio L."/>
            <person name="Morin E."/>
            <person name="Martinez A.T."/>
            <person name="Baldrian P."/>
            <person name="Stursova M."/>
            <person name="Martinez M.J."/>
            <person name="Novotny C."/>
            <person name="Magnuson J.K."/>
            <person name="Spatafora J.W."/>
            <person name="Maurice S."/>
            <person name="Pangilinan J."/>
            <person name="Andreopoulos W."/>
            <person name="LaButti K."/>
            <person name="Hundley H."/>
            <person name="Na H."/>
            <person name="Kuo A."/>
            <person name="Barry K."/>
            <person name="Lipzen A."/>
            <person name="Henrissat B."/>
            <person name="Riley R."/>
            <person name="Ahrendt S."/>
            <person name="Nagy L.G."/>
            <person name="Grigoriev I.V."/>
            <person name="Martin F."/>
            <person name="Rosso M.N."/>
        </authorList>
    </citation>
    <scope>NUCLEOTIDE SEQUENCE [LARGE SCALE GENOMIC DNA]</scope>
    <source>
        <strain evidence="3 4">CIRM-BRFM 1785</strain>
    </source>
</reference>
<name>A0ABQ8KCN7_9APHY</name>
<feature type="compositionally biased region" description="Basic and acidic residues" evidence="1">
    <location>
        <begin position="758"/>
        <end position="774"/>
    </location>
</feature>
<dbReference type="GeneID" id="71997087"/>
<sequence length="937" mass="105210">MYLNYRDSSPSDSSSHPHYVPAYERAQTTGALEAQIAHELSQDVFCEVDGFLKTMFPVSDNLVETVFAQASQSTGYYKSSRKQWSNYPTATPANEQDLYAPFVTLVQSISSCISKSKAGRRMSTNDVRWRDYHSVPPLSRDPGAPDVRPDIIATIGVADNKSVPWSRILVPVEVKKRQREGSALLQLLRYMLMVFREAVDRCFVFGIVVACADMSVYLADRTGVLGSVVFNIHKEPRSFIRVIAGICTSSLADLGWDTSMTVIRERNKYTQSQFRLSKKNPQFSYQVPWNVEKEDYYWVIHMPKPKEDAEYGVMDEKDTEKFVLYQALNVQRGEVIRGRATRIWKAWLFDELTLPPEDRQLFIMKDTWRDDERRLEGEFYKHIGRHDGVATMRSYGVVYVDGKKDTVMTRIRHDLRVRAKPRCIDLSQRDIIPETIPSATPDRTRGNTTDYGIFADYLPYLDIPEREPRGKTHSRLIMESYGWPIKYALSLLELVQAMHDALAGHWAAYKKGIQHKDLSEGNILITARGKNGVGDRGMVIDFDYAKFMSDATLADDPISGTRPFMSGEILEEQHYYRAATVQKQGSTSNTTSRPLHAFYHDLESLFWILLWICICRAGPALRRFRSVGKANDYAALSQHNLLFTAPGQKQLGQNKRYLIKNEEIFDDCLEVVADYYQPLVPLLRCLWGILRKGYQARHFDDSEAYAAFLKAFKDAETSLGDKPEQLNEDQERAFQAEKRRREEDLMNWKRSPRKLARRGVDKPVAADERTRRANEAGPAAADPHSDEREESPTPLPPSNAKTSRAERKLIQDAMAPGPSTRASRALPSTGVSMQSMSRVSVAPTVSAAQSPPPSETSQTNAPVQTKSKKRGREGADDASVAGEGSEQGGGAKRAKRGRGGRGRGSARGSGSGRGRGGGGGSRSQPDRKGKGRAVNPS</sequence>
<dbReference type="PANTHER" id="PTHR38248">
    <property type="entry name" value="FUNK1 6"/>
    <property type="match status" value="1"/>
</dbReference>
<keyword evidence="4" id="KW-1185">Reference proteome</keyword>
<accession>A0ABQ8KCN7</accession>
<protein>
    <recommendedName>
        <fullName evidence="2">Fungal-type protein kinase domain-containing protein</fullName>
    </recommendedName>
</protein>
<feature type="compositionally biased region" description="Gly residues" evidence="1">
    <location>
        <begin position="902"/>
        <end position="921"/>
    </location>
</feature>
<dbReference type="SUPFAM" id="SSF56112">
    <property type="entry name" value="Protein kinase-like (PK-like)"/>
    <property type="match status" value="1"/>
</dbReference>
<dbReference type="PANTHER" id="PTHR38248:SF2">
    <property type="entry name" value="FUNK1 11"/>
    <property type="match status" value="1"/>
</dbReference>
<dbReference type="InterPro" id="IPR040976">
    <property type="entry name" value="Pkinase_fungal"/>
</dbReference>
<proteinExistence type="predicted"/>
<feature type="compositionally biased region" description="Polar residues" evidence="1">
    <location>
        <begin position="829"/>
        <end position="838"/>
    </location>
</feature>
<dbReference type="InterPro" id="IPR011009">
    <property type="entry name" value="Kinase-like_dom_sf"/>
</dbReference>
<dbReference type="Pfam" id="PF17667">
    <property type="entry name" value="Pkinase_fungal"/>
    <property type="match status" value="1"/>
</dbReference>
<dbReference type="RefSeq" id="XP_047777797.1">
    <property type="nucleotide sequence ID" value="XM_047916355.1"/>
</dbReference>
<feature type="compositionally biased region" description="Basic and acidic residues" evidence="1">
    <location>
        <begin position="736"/>
        <end position="747"/>
    </location>
</feature>
<dbReference type="Proteomes" id="UP000814176">
    <property type="component" value="Unassembled WGS sequence"/>
</dbReference>
<feature type="domain" description="Fungal-type protein kinase" evidence="2">
    <location>
        <begin position="159"/>
        <end position="613"/>
    </location>
</feature>
<dbReference type="EMBL" id="JADCUA010000013">
    <property type="protein sequence ID" value="KAH9835364.1"/>
    <property type="molecule type" value="Genomic_DNA"/>
</dbReference>
<evidence type="ECO:0000313" key="4">
    <source>
        <dbReference type="Proteomes" id="UP000814176"/>
    </source>
</evidence>
<evidence type="ECO:0000256" key="1">
    <source>
        <dbReference type="SAM" id="MobiDB-lite"/>
    </source>
</evidence>
<gene>
    <name evidence="3" type="ORF">C8Q71DRAFT_116574</name>
</gene>
<evidence type="ECO:0000313" key="3">
    <source>
        <dbReference type="EMBL" id="KAH9835364.1"/>
    </source>
</evidence>
<feature type="compositionally biased region" description="Basic residues" evidence="1">
    <location>
        <begin position="892"/>
        <end position="901"/>
    </location>
</feature>
<comment type="caution">
    <text evidence="3">The sequence shown here is derived from an EMBL/GenBank/DDBJ whole genome shotgun (WGS) entry which is preliminary data.</text>
</comment>
<evidence type="ECO:0000259" key="2">
    <source>
        <dbReference type="Pfam" id="PF17667"/>
    </source>
</evidence>
<feature type="region of interest" description="Disordered" evidence="1">
    <location>
        <begin position="736"/>
        <end position="937"/>
    </location>
</feature>
<dbReference type="Gene3D" id="1.10.510.10">
    <property type="entry name" value="Transferase(Phosphotransferase) domain 1"/>
    <property type="match status" value="1"/>
</dbReference>
<organism evidence="3 4">
    <name type="scientific">Rhodofomes roseus</name>
    <dbReference type="NCBI Taxonomy" id="34475"/>
    <lineage>
        <taxon>Eukaryota</taxon>
        <taxon>Fungi</taxon>
        <taxon>Dikarya</taxon>
        <taxon>Basidiomycota</taxon>
        <taxon>Agaricomycotina</taxon>
        <taxon>Agaricomycetes</taxon>
        <taxon>Polyporales</taxon>
        <taxon>Rhodofomes</taxon>
    </lineage>
</organism>
<feature type="compositionally biased region" description="Polar residues" evidence="1">
    <location>
        <begin position="855"/>
        <end position="865"/>
    </location>
</feature>